<reference evidence="4 5" key="1">
    <citation type="submission" date="2020-10" db="EMBL/GenBank/DDBJ databases">
        <title>Pygocentrus nattereri (red-bellied piranha) genome, fPygNat1, primary haplotype.</title>
        <authorList>
            <person name="Myers G."/>
            <person name="Meyer A."/>
            <person name="Karagic N."/>
            <person name="Pippel M."/>
            <person name="Winkler S."/>
            <person name="Tracey A."/>
            <person name="Wood J."/>
            <person name="Formenti G."/>
            <person name="Howe K."/>
            <person name="Fedrigo O."/>
            <person name="Jarvis E.D."/>
        </authorList>
    </citation>
    <scope>NUCLEOTIDE SEQUENCE [LARGE SCALE GENOMIC DNA]</scope>
</reference>
<dbReference type="InterPro" id="IPR013106">
    <property type="entry name" value="Ig_V-set"/>
</dbReference>
<dbReference type="Pfam" id="PF07686">
    <property type="entry name" value="V-set"/>
    <property type="match status" value="1"/>
</dbReference>
<keyword evidence="5" id="KW-1185">Reference proteome</keyword>
<dbReference type="RefSeq" id="XP_037390565.1">
    <property type="nucleotide sequence ID" value="XM_037534668.1"/>
</dbReference>
<dbReference type="GeneID" id="108444105"/>
<name>A0AAR2LPE4_PYGNA</name>
<feature type="signal peptide" evidence="2">
    <location>
        <begin position="1"/>
        <end position="19"/>
    </location>
</feature>
<feature type="domain" description="Ig-like" evidence="3">
    <location>
        <begin position="28"/>
        <end position="105"/>
    </location>
</feature>
<dbReference type="InterPro" id="IPR013783">
    <property type="entry name" value="Ig-like_fold"/>
</dbReference>
<dbReference type="InterPro" id="IPR003599">
    <property type="entry name" value="Ig_sub"/>
</dbReference>
<dbReference type="AlphaFoldDB" id="A0AAR2LPE4"/>
<dbReference type="SUPFAM" id="SSF48726">
    <property type="entry name" value="Immunoglobulin"/>
    <property type="match status" value="1"/>
</dbReference>
<dbReference type="Ensembl" id="ENSPNAT00000051033.1">
    <property type="protein sequence ID" value="ENSPNAP00000076537.1"/>
    <property type="gene ID" value="ENSPNAG00000037440.1"/>
</dbReference>
<feature type="region of interest" description="Disordered" evidence="1">
    <location>
        <begin position="123"/>
        <end position="146"/>
    </location>
</feature>
<evidence type="ECO:0000313" key="4">
    <source>
        <dbReference type="Ensembl" id="ENSPNAP00000076537.1"/>
    </source>
</evidence>
<dbReference type="Gene3D" id="2.60.40.10">
    <property type="entry name" value="Immunoglobulins"/>
    <property type="match status" value="1"/>
</dbReference>
<feature type="chain" id="PRO_5043501774" description="Ig-like domain-containing protein" evidence="2">
    <location>
        <begin position="20"/>
        <end position="227"/>
    </location>
</feature>
<accession>A0AAR2LPE4</accession>
<protein>
    <recommendedName>
        <fullName evidence="3">Ig-like domain-containing protein</fullName>
    </recommendedName>
</protein>
<dbReference type="InterPro" id="IPR007110">
    <property type="entry name" value="Ig-like_dom"/>
</dbReference>
<proteinExistence type="predicted"/>
<dbReference type="PROSITE" id="PS50835">
    <property type="entry name" value="IG_LIKE"/>
    <property type="match status" value="1"/>
</dbReference>
<evidence type="ECO:0000259" key="3">
    <source>
        <dbReference type="PROSITE" id="PS50835"/>
    </source>
</evidence>
<dbReference type="Proteomes" id="UP001501920">
    <property type="component" value="Chromosome 25"/>
</dbReference>
<evidence type="ECO:0000256" key="2">
    <source>
        <dbReference type="SAM" id="SignalP"/>
    </source>
</evidence>
<evidence type="ECO:0000313" key="5">
    <source>
        <dbReference type="Proteomes" id="UP001501920"/>
    </source>
</evidence>
<reference evidence="4" key="2">
    <citation type="submission" date="2025-08" db="UniProtKB">
        <authorList>
            <consortium name="Ensembl"/>
        </authorList>
    </citation>
    <scope>IDENTIFICATION</scope>
</reference>
<dbReference type="InterPro" id="IPR036179">
    <property type="entry name" value="Ig-like_dom_sf"/>
</dbReference>
<sequence>MKNLKLQMCLLIWFVAVAGLKFVQVEMGGNITVQCALANRESNTAIFWYVQKQCGAPELILRSIRDGEERVHYYNAVFKEKFSLQVSNSLLIQSITEDELGDYYCVETGKPIVFSNGLRLNSTGHTSETANKTKQRNQQPPQHTPWPSLTLASALLNCIFIIPVIALLASHCKRSSEDQLQPPDPDLQQHQDLSSAQYEEIALFTSARGVRQCQDNSTYALLQPPKP</sequence>
<reference evidence="4" key="3">
    <citation type="submission" date="2025-09" db="UniProtKB">
        <authorList>
            <consortium name="Ensembl"/>
        </authorList>
    </citation>
    <scope>IDENTIFICATION</scope>
</reference>
<evidence type="ECO:0000256" key="1">
    <source>
        <dbReference type="SAM" id="MobiDB-lite"/>
    </source>
</evidence>
<dbReference type="GeneTree" id="ENSGT01030000235162"/>
<dbReference type="CDD" id="cd00099">
    <property type="entry name" value="IgV"/>
    <property type="match status" value="1"/>
</dbReference>
<dbReference type="SMART" id="SM00409">
    <property type="entry name" value="IG"/>
    <property type="match status" value="1"/>
</dbReference>
<keyword evidence="2" id="KW-0732">Signal</keyword>
<organism evidence="4 5">
    <name type="scientific">Pygocentrus nattereri</name>
    <name type="common">Red-bellied piranha</name>
    <dbReference type="NCBI Taxonomy" id="42514"/>
    <lineage>
        <taxon>Eukaryota</taxon>
        <taxon>Metazoa</taxon>
        <taxon>Chordata</taxon>
        <taxon>Craniata</taxon>
        <taxon>Vertebrata</taxon>
        <taxon>Euteleostomi</taxon>
        <taxon>Actinopterygii</taxon>
        <taxon>Neopterygii</taxon>
        <taxon>Teleostei</taxon>
        <taxon>Ostariophysi</taxon>
        <taxon>Characiformes</taxon>
        <taxon>Characoidei</taxon>
        <taxon>Pygocentrus</taxon>
    </lineage>
</organism>